<keyword evidence="5" id="KW-1185">Reference proteome</keyword>
<dbReference type="Gene3D" id="1.25.40.10">
    <property type="entry name" value="Tetratricopeptide repeat domain"/>
    <property type="match status" value="2"/>
</dbReference>
<organism evidence="4 5">
    <name type="scientific">Chloroflexus islandicus</name>
    <dbReference type="NCBI Taxonomy" id="1707952"/>
    <lineage>
        <taxon>Bacteria</taxon>
        <taxon>Bacillati</taxon>
        <taxon>Chloroflexota</taxon>
        <taxon>Chloroflexia</taxon>
        <taxon>Chloroflexales</taxon>
        <taxon>Chloroflexineae</taxon>
        <taxon>Chloroflexaceae</taxon>
        <taxon>Chloroflexus</taxon>
    </lineage>
</organism>
<feature type="repeat" description="TPR" evidence="3">
    <location>
        <begin position="393"/>
        <end position="426"/>
    </location>
</feature>
<sequence length="502" mass="56350">MITGASLWLLSSITLQYQQYQRIEQLTAQALRLEGRSEAHDPWRDIAPVTDQKALTLAQQALAEAQRAAVADPDNITIQSQLGRTALLANQPELAIPAFSAAAAQQPDSPLRWFELGLAYERLAPPLTAIEPEERFWELRAPRAQQWTLAAPLLPAGWWHPDEPVTRSVIVGDRLTLRASLPITPTTLIFWMGSQTGQATTYRIRLGAQIIGAYELPAMAPGWQPATLDLSRWAGQTIELDLASDDTQAGWGDVQLIPADEVRCALVDCRQRAQAAWRSGGYTVDQFLQAGTVAFRQQQFSDALVWYQRATWLGADTASAMWYLRHLATNSRNALKQSITLDHGWVNEELSLRAWLAWGILLRQEQRSEEAEHAFRRAITIPITDPGSTWRLSGAYQQLGLTLWDQNRLAEALPYLAEAVNLNPYSAWAHIHYGKVLYLVDPTQVDQVEQSFATALALDPRPEIWRNLIEFWRWRQASEPLLALCIQAQQQGIPQDSTKACP</sequence>
<comment type="caution">
    <text evidence="4">The sequence shown here is derived from an EMBL/GenBank/DDBJ whole genome shotgun (WGS) entry which is preliminary data.</text>
</comment>
<evidence type="ECO:0000313" key="5">
    <source>
        <dbReference type="Proteomes" id="UP000078287"/>
    </source>
</evidence>
<dbReference type="Proteomes" id="UP000078287">
    <property type="component" value="Unassembled WGS sequence"/>
</dbReference>
<accession>A0A178MHD0</accession>
<gene>
    <name evidence="4" type="ORF">A6A03_00815</name>
</gene>
<evidence type="ECO:0008006" key="6">
    <source>
        <dbReference type="Google" id="ProtNLM"/>
    </source>
</evidence>
<evidence type="ECO:0000256" key="3">
    <source>
        <dbReference type="PROSITE-ProRule" id="PRU00339"/>
    </source>
</evidence>
<keyword evidence="1" id="KW-0677">Repeat</keyword>
<dbReference type="SUPFAM" id="SSF48452">
    <property type="entry name" value="TPR-like"/>
    <property type="match status" value="2"/>
</dbReference>
<dbReference type="SMART" id="SM00028">
    <property type="entry name" value="TPR"/>
    <property type="match status" value="4"/>
</dbReference>
<evidence type="ECO:0000256" key="2">
    <source>
        <dbReference type="ARBA" id="ARBA00022803"/>
    </source>
</evidence>
<dbReference type="AlphaFoldDB" id="A0A178MHD0"/>
<reference evidence="4 5" key="1">
    <citation type="submission" date="2016-04" db="EMBL/GenBank/DDBJ databases">
        <title>Chloroflexus islandicus sp. nov., a thermophilic filamentous anoxygenic phototrophic bacterium from geyser Strokkur (Iceland).</title>
        <authorList>
            <person name="Gaisin V.A."/>
            <person name="Kalashnikov A.M."/>
            <person name="Sukhacheva M.V."/>
            <person name="Grouzdev D.S."/>
            <person name="Ivanov T.M."/>
            <person name="Kuznetsov B."/>
            <person name="Gorlenko V.M."/>
        </authorList>
    </citation>
    <scope>NUCLEOTIDE SEQUENCE [LARGE SCALE GENOMIC DNA]</scope>
    <source>
        <strain evidence="5">isl-2</strain>
    </source>
</reference>
<evidence type="ECO:0000256" key="1">
    <source>
        <dbReference type="ARBA" id="ARBA00022737"/>
    </source>
</evidence>
<dbReference type="PANTHER" id="PTHR44943">
    <property type="entry name" value="CELLULOSE SYNTHASE OPERON PROTEIN C"/>
    <property type="match status" value="1"/>
</dbReference>
<evidence type="ECO:0000313" key="4">
    <source>
        <dbReference type="EMBL" id="OAN47414.1"/>
    </source>
</evidence>
<dbReference type="STRING" id="1707952.A6A03_00815"/>
<dbReference type="Pfam" id="PF13181">
    <property type="entry name" value="TPR_8"/>
    <property type="match status" value="1"/>
</dbReference>
<proteinExistence type="predicted"/>
<dbReference type="PANTHER" id="PTHR44943:SF8">
    <property type="entry name" value="TPR REPEAT-CONTAINING PROTEIN MJ0263"/>
    <property type="match status" value="1"/>
</dbReference>
<dbReference type="PROSITE" id="PS50005">
    <property type="entry name" value="TPR"/>
    <property type="match status" value="1"/>
</dbReference>
<protein>
    <recommendedName>
        <fullName evidence="6">Tetratricopeptide repeat protein</fullName>
    </recommendedName>
</protein>
<dbReference type="InterPro" id="IPR011990">
    <property type="entry name" value="TPR-like_helical_dom_sf"/>
</dbReference>
<dbReference type="InterPro" id="IPR019734">
    <property type="entry name" value="TPR_rpt"/>
</dbReference>
<keyword evidence="2 3" id="KW-0802">TPR repeat</keyword>
<dbReference type="EMBL" id="LWQS01000038">
    <property type="protein sequence ID" value="OAN47414.1"/>
    <property type="molecule type" value="Genomic_DNA"/>
</dbReference>
<name>A0A178MHD0_9CHLR</name>
<dbReference type="InterPro" id="IPR051685">
    <property type="entry name" value="Ycf3/AcsC/BcsC/TPR_MFPF"/>
</dbReference>